<organism evidence="3 4">
    <name type="scientific">Ruicaihuangia caeni</name>
    <dbReference type="NCBI Taxonomy" id="3042517"/>
    <lineage>
        <taxon>Bacteria</taxon>
        <taxon>Bacillati</taxon>
        <taxon>Actinomycetota</taxon>
        <taxon>Actinomycetes</taxon>
        <taxon>Micrococcales</taxon>
        <taxon>Microbacteriaceae</taxon>
        <taxon>Ruicaihuangia</taxon>
    </lineage>
</organism>
<feature type="region of interest" description="Disordered" evidence="1">
    <location>
        <begin position="26"/>
        <end position="315"/>
    </location>
</feature>
<keyword evidence="4" id="KW-1185">Reference proteome</keyword>
<comment type="caution">
    <text evidence="3">The sequence shown here is derived from an EMBL/GenBank/DDBJ whole genome shotgun (WGS) entry which is preliminary data.</text>
</comment>
<dbReference type="Proteomes" id="UP001321506">
    <property type="component" value="Unassembled WGS sequence"/>
</dbReference>
<reference evidence="3 4" key="1">
    <citation type="submission" date="2023-04" db="EMBL/GenBank/DDBJ databases">
        <title>Klugiella caeni sp. nov. isolated from the sludge of biochemical tank.</title>
        <authorList>
            <person name="Geng K."/>
        </authorList>
    </citation>
    <scope>NUCLEOTIDE SEQUENCE [LARGE SCALE GENOMIC DNA]</scope>
    <source>
        <strain evidence="3 4">YN-L-19</strain>
    </source>
</reference>
<evidence type="ECO:0000313" key="3">
    <source>
        <dbReference type="EMBL" id="MDI2097833.1"/>
    </source>
</evidence>
<protein>
    <submittedName>
        <fullName evidence="3">Uncharacterized protein</fullName>
    </submittedName>
</protein>
<dbReference type="EMBL" id="JASATX010000001">
    <property type="protein sequence ID" value="MDI2097833.1"/>
    <property type="molecule type" value="Genomic_DNA"/>
</dbReference>
<feature type="transmembrane region" description="Helical" evidence="2">
    <location>
        <begin position="436"/>
        <end position="460"/>
    </location>
</feature>
<dbReference type="AlphaFoldDB" id="A0AAW6T7R4"/>
<feature type="compositionally biased region" description="Low complexity" evidence="1">
    <location>
        <begin position="37"/>
        <end position="59"/>
    </location>
</feature>
<feature type="compositionally biased region" description="Low complexity" evidence="1">
    <location>
        <begin position="181"/>
        <end position="204"/>
    </location>
</feature>
<feature type="compositionally biased region" description="Basic and acidic residues" evidence="1">
    <location>
        <begin position="10"/>
        <end position="20"/>
    </location>
</feature>
<feature type="region of interest" description="Disordered" evidence="1">
    <location>
        <begin position="1"/>
        <end position="20"/>
    </location>
</feature>
<sequence length="464" mass="47075">MSARQHQHMSRREAREYERKLAAERELREAIEQREVSSASDAGSASEPSSAPASAPTEAESTDRASVAPSAPSGEAARPSVLQDSTAPSTAASAGAPMSMASAPFFVNGQPMTRRQLRELRRAQEAGAVPPLVEPGEHEPAARGPLAPVELPEVPNVSTGSAPVMPAPVTSRPSNTSPQRAAAGAADAGTADAAASVTSGAEAGPSDAGEAPVRRRDRLRPSAVSAGFARSTESAASAEAPVIEPQPSSTPESQQLIESTPFASDARQAAAPANETVPEIVERSPFARAESTAPEADAPSAAASEGEQDAAHDTDLRERSTAFDSMVSPEAGGSTVSAAALVLPSVPGHSDLPRALDGTGEIIITDSIRLSGGLAATGSHSTGLDGIELDRLLDADDRAASQAVSDSQPVRASKAISTSSATRGVIQTKKPRGNKLLTGLAITASGLAVGVVALLVIGVLNGVF</sequence>
<proteinExistence type="predicted"/>
<dbReference type="RefSeq" id="WP_281487612.1">
    <property type="nucleotide sequence ID" value="NZ_JASATX010000001.1"/>
</dbReference>
<name>A0AAW6T7R4_9MICO</name>
<keyword evidence="2" id="KW-0472">Membrane</keyword>
<feature type="compositionally biased region" description="Basic and acidic residues" evidence="1">
    <location>
        <begin position="26"/>
        <end position="35"/>
    </location>
</feature>
<feature type="compositionally biased region" description="Low complexity" evidence="1">
    <location>
        <begin position="85"/>
        <end position="104"/>
    </location>
</feature>
<evidence type="ECO:0000313" key="4">
    <source>
        <dbReference type="Proteomes" id="UP001321506"/>
    </source>
</evidence>
<gene>
    <name evidence="3" type="ORF">QF206_02475</name>
</gene>
<evidence type="ECO:0000256" key="1">
    <source>
        <dbReference type="SAM" id="MobiDB-lite"/>
    </source>
</evidence>
<accession>A0AAW6T7R4</accession>
<feature type="compositionally biased region" description="Low complexity" evidence="1">
    <location>
        <begin position="289"/>
        <end position="305"/>
    </location>
</feature>
<keyword evidence="2" id="KW-1133">Transmembrane helix</keyword>
<keyword evidence="2" id="KW-0812">Transmembrane</keyword>
<feature type="compositionally biased region" description="Polar residues" evidence="1">
    <location>
        <begin position="246"/>
        <end position="262"/>
    </location>
</feature>
<evidence type="ECO:0000256" key="2">
    <source>
        <dbReference type="SAM" id="Phobius"/>
    </source>
</evidence>